<name>A0AA46S8P7_9NOCA</name>
<dbReference type="EMBL" id="CP106982">
    <property type="protein sequence ID" value="UYF91655.1"/>
    <property type="molecule type" value="Genomic_DNA"/>
</dbReference>
<dbReference type="GeneID" id="83621537"/>
<sequence length="107" mass="11302">MAMTLIDDTYRILDVAPEGDAVRIRPDDSQAFERAHLRAPAAGRRRRLPPEPPTDGDGAEHLGEREARARDSSPSPRTGSAGSPQPCATATSGSADSARLPAPTSSR</sequence>
<evidence type="ECO:0000313" key="2">
    <source>
        <dbReference type="EMBL" id="UYF91655.1"/>
    </source>
</evidence>
<reference evidence="2" key="1">
    <citation type="submission" date="2022-09" db="EMBL/GenBank/DDBJ databases">
        <title>The genome sequence of Rhodococcus aetherivorans N1.</title>
        <authorList>
            <person name="Jiang W."/>
        </authorList>
    </citation>
    <scope>NUCLEOTIDE SEQUENCE</scope>
    <source>
        <strain evidence="2">N1</strain>
    </source>
</reference>
<organism evidence="2 3">
    <name type="scientific">Rhodococcus aetherivorans</name>
    <dbReference type="NCBI Taxonomy" id="191292"/>
    <lineage>
        <taxon>Bacteria</taxon>
        <taxon>Bacillati</taxon>
        <taxon>Actinomycetota</taxon>
        <taxon>Actinomycetes</taxon>
        <taxon>Mycobacteriales</taxon>
        <taxon>Nocardiaceae</taxon>
        <taxon>Rhodococcus</taxon>
    </lineage>
</organism>
<dbReference type="Proteomes" id="UP001163947">
    <property type="component" value="Chromosome"/>
</dbReference>
<evidence type="ECO:0000313" key="3">
    <source>
        <dbReference type="Proteomes" id="UP001163947"/>
    </source>
</evidence>
<accession>A0AA46S8P7</accession>
<feature type="compositionally biased region" description="Basic and acidic residues" evidence="1">
    <location>
        <begin position="24"/>
        <end position="36"/>
    </location>
</feature>
<evidence type="ECO:0000256" key="1">
    <source>
        <dbReference type="SAM" id="MobiDB-lite"/>
    </source>
</evidence>
<gene>
    <name evidence="2" type="ORF">OCS65_13930</name>
</gene>
<feature type="compositionally biased region" description="Polar residues" evidence="1">
    <location>
        <begin position="72"/>
        <end position="95"/>
    </location>
</feature>
<feature type="compositionally biased region" description="Basic and acidic residues" evidence="1">
    <location>
        <begin position="58"/>
        <end position="71"/>
    </location>
</feature>
<feature type="region of interest" description="Disordered" evidence="1">
    <location>
        <begin position="24"/>
        <end position="107"/>
    </location>
</feature>
<proteinExistence type="predicted"/>
<dbReference type="RefSeq" id="WP_144415026.1">
    <property type="nucleotide sequence ID" value="NZ_CP011341.1"/>
</dbReference>
<protein>
    <submittedName>
        <fullName evidence="2">Uncharacterized protein</fullName>
    </submittedName>
</protein>
<dbReference type="AlphaFoldDB" id="A0AA46S8P7"/>